<evidence type="ECO:0000313" key="3">
    <source>
        <dbReference type="Proteomes" id="UP000004699"/>
    </source>
</evidence>
<reference evidence="3" key="1">
    <citation type="journal article" date="2013" name="BMC Microbiol.">
        <title>Taxonomy and evolution of bacteriochlorophyll a-containing members of the OM60/NOR5 clade of marine gammaproteobacteria: description of Luminiphilus syltensis gen. nov., sp. nov., reclassification of Haliea rubra as Pseudohaliea rubra gen. nov., comb. nov., and emendation of Chromatocurvus halotolerans.</title>
        <authorList>
            <person name="Spring S."/>
            <person name="Riedel T."/>
            <person name="Sproer C."/>
            <person name="Yan S."/>
            <person name="Harder J."/>
            <person name="Fuchs B.M."/>
        </authorList>
    </citation>
    <scope>NUCLEOTIDE SEQUENCE [LARGE SCALE GENOMIC DNA]</scope>
    <source>
        <strain evidence="3">NOR51-B</strain>
    </source>
</reference>
<dbReference type="STRING" id="565045.NOR51B_2366"/>
<accession>B8KTM2</accession>
<dbReference type="eggNOG" id="COG3572">
    <property type="taxonomic scope" value="Bacteria"/>
</dbReference>
<dbReference type="AlphaFoldDB" id="B8KTM2"/>
<dbReference type="InterPro" id="IPR016087">
    <property type="entry name" value="Chalcone_isomerase"/>
</dbReference>
<evidence type="ECO:0000259" key="1">
    <source>
        <dbReference type="Pfam" id="PF16036"/>
    </source>
</evidence>
<sequence length="165" mass="18522">MQVSFVLAADTSEPNDVSDPAAGLTQVGEARLSVFLFDVYDSRLFTADGTYERGTRPLVLDIEYLRKVSGADLLQRTQKEWASQNLSHPKQLDWIESLRTFFPDVTDGDRLTLRVNEDQVSVFYLNEQPIGSIDDPLFAEHFTAIWLSPDTSRPEIRAALLGKAS</sequence>
<dbReference type="Proteomes" id="UP000004699">
    <property type="component" value="Unassembled WGS sequence"/>
</dbReference>
<dbReference type="HOGENOM" id="CLU_102167_1_1_6"/>
<feature type="domain" description="Chalcone isomerase" evidence="1">
    <location>
        <begin position="33"/>
        <end position="162"/>
    </location>
</feature>
<evidence type="ECO:0000313" key="2">
    <source>
        <dbReference type="EMBL" id="EED36415.1"/>
    </source>
</evidence>
<organism evidence="2 3">
    <name type="scientific">Luminiphilus syltensis NOR5-1B</name>
    <dbReference type="NCBI Taxonomy" id="565045"/>
    <lineage>
        <taxon>Bacteria</taxon>
        <taxon>Pseudomonadati</taxon>
        <taxon>Pseudomonadota</taxon>
        <taxon>Gammaproteobacteria</taxon>
        <taxon>Cellvibrionales</taxon>
        <taxon>Halieaceae</taxon>
        <taxon>Luminiphilus</taxon>
    </lineage>
</organism>
<dbReference type="Pfam" id="PF16036">
    <property type="entry name" value="Chalcone_3"/>
    <property type="match status" value="1"/>
</dbReference>
<name>B8KTM2_9GAMM</name>
<protein>
    <recommendedName>
        <fullName evidence="1">Chalcone isomerase domain-containing protein</fullName>
    </recommendedName>
</protein>
<keyword evidence="3" id="KW-1185">Reference proteome</keyword>
<dbReference type="EMBL" id="DS999411">
    <property type="protein sequence ID" value="EED36415.1"/>
    <property type="molecule type" value="Genomic_DNA"/>
</dbReference>
<proteinExistence type="predicted"/>
<gene>
    <name evidence="2" type="ORF">NOR51B_2366</name>
</gene>